<feature type="transmembrane region" description="Helical" evidence="11">
    <location>
        <begin position="219"/>
        <end position="243"/>
    </location>
</feature>
<keyword evidence="16" id="KW-1185">Reference proteome</keyword>
<evidence type="ECO:0000256" key="8">
    <source>
        <dbReference type="ARBA" id="ARBA00022840"/>
    </source>
</evidence>
<evidence type="ECO:0000313" key="16">
    <source>
        <dbReference type="Proteomes" id="UP001595859"/>
    </source>
</evidence>
<dbReference type="Pfam" id="PF00005">
    <property type="entry name" value="ABC_tran"/>
    <property type="match status" value="1"/>
</dbReference>
<dbReference type="SUPFAM" id="SSF52540">
    <property type="entry name" value="P-loop containing nucleoside triphosphate hydrolases"/>
    <property type="match status" value="1"/>
</dbReference>
<dbReference type="RefSeq" id="WP_378055007.1">
    <property type="nucleotide sequence ID" value="NZ_JBHSIS010000002.1"/>
</dbReference>
<dbReference type="SMART" id="SM00382">
    <property type="entry name" value="AAA"/>
    <property type="match status" value="1"/>
</dbReference>
<dbReference type="EMBL" id="JBHSIS010000002">
    <property type="protein sequence ID" value="MFC4852315.1"/>
    <property type="molecule type" value="Genomic_DNA"/>
</dbReference>
<dbReference type="PANTHER" id="PTHR43297">
    <property type="entry name" value="OLIGOPEPTIDE TRANSPORT ATP-BINDING PROTEIN APPD"/>
    <property type="match status" value="1"/>
</dbReference>
<organism evidence="15 16">
    <name type="scientific">Actinophytocola glycyrrhizae</name>
    <dbReference type="NCBI Taxonomy" id="2044873"/>
    <lineage>
        <taxon>Bacteria</taxon>
        <taxon>Bacillati</taxon>
        <taxon>Actinomycetota</taxon>
        <taxon>Actinomycetes</taxon>
        <taxon>Pseudonocardiales</taxon>
        <taxon>Pseudonocardiaceae</taxon>
    </lineage>
</organism>
<keyword evidence="7" id="KW-0547">Nucleotide-binding</keyword>
<evidence type="ECO:0000256" key="7">
    <source>
        <dbReference type="ARBA" id="ARBA00022741"/>
    </source>
</evidence>
<dbReference type="InterPro" id="IPR003593">
    <property type="entry name" value="AAA+_ATPase"/>
</dbReference>
<feature type="chain" id="PRO_5045181020" evidence="12">
    <location>
        <begin position="23"/>
        <end position="596"/>
    </location>
</feature>
<dbReference type="InterPro" id="IPR050388">
    <property type="entry name" value="ABC_Ni/Peptide_Import"/>
</dbReference>
<feature type="transmembrane region" description="Helical" evidence="11">
    <location>
        <begin position="95"/>
        <end position="116"/>
    </location>
</feature>
<evidence type="ECO:0000256" key="4">
    <source>
        <dbReference type="ARBA" id="ARBA00022448"/>
    </source>
</evidence>
<dbReference type="InterPro" id="IPR003439">
    <property type="entry name" value="ABC_transporter-like_ATP-bd"/>
</dbReference>
<comment type="subcellular location">
    <subcellularLocation>
        <location evidence="11">Cell membrane</location>
        <topology evidence="11">Multi-pass membrane protein</topology>
    </subcellularLocation>
    <subcellularLocation>
        <location evidence="2">Cell membrane</location>
        <topology evidence="2">Peripheral membrane protein</topology>
    </subcellularLocation>
    <subcellularLocation>
        <location evidence="1">Membrane</location>
        <topology evidence="1">Multi-pass membrane protein</topology>
    </subcellularLocation>
</comment>
<keyword evidence="5" id="KW-1003">Cell membrane</keyword>
<comment type="similarity">
    <text evidence="11">Belongs to the binding-protein-dependent transport system permease family.</text>
</comment>
<keyword evidence="6 11" id="KW-0812">Transmembrane</keyword>
<evidence type="ECO:0000256" key="6">
    <source>
        <dbReference type="ARBA" id="ARBA00022692"/>
    </source>
</evidence>
<feature type="domain" description="ABC transmembrane type-1" evidence="14">
    <location>
        <begin position="55"/>
        <end position="244"/>
    </location>
</feature>
<evidence type="ECO:0000313" key="15">
    <source>
        <dbReference type="EMBL" id="MFC4852315.1"/>
    </source>
</evidence>
<evidence type="ECO:0000259" key="13">
    <source>
        <dbReference type="PROSITE" id="PS50893"/>
    </source>
</evidence>
<evidence type="ECO:0000259" key="14">
    <source>
        <dbReference type="PROSITE" id="PS50928"/>
    </source>
</evidence>
<keyword evidence="12" id="KW-0732">Signal</keyword>
<dbReference type="InterPro" id="IPR017871">
    <property type="entry name" value="ABC_transporter-like_CS"/>
</dbReference>
<dbReference type="InterPro" id="IPR027417">
    <property type="entry name" value="P-loop_NTPase"/>
</dbReference>
<feature type="signal peptide" evidence="12">
    <location>
        <begin position="1"/>
        <end position="22"/>
    </location>
</feature>
<reference evidence="16" key="1">
    <citation type="journal article" date="2019" name="Int. J. Syst. Evol. Microbiol.">
        <title>The Global Catalogue of Microorganisms (GCM) 10K type strain sequencing project: providing services to taxonomists for standard genome sequencing and annotation.</title>
        <authorList>
            <consortium name="The Broad Institute Genomics Platform"/>
            <consortium name="The Broad Institute Genome Sequencing Center for Infectious Disease"/>
            <person name="Wu L."/>
            <person name="Ma J."/>
        </authorList>
    </citation>
    <scope>NUCLEOTIDE SEQUENCE [LARGE SCALE GENOMIC DNA]</scope>
    <source>
        <strain evidence="16">ZS-22-S1</strain>
    </source>
</reference>
<dbReference type="InterPro" id="IPR035906">
    <property type="entry name" value="MetI-like_sf"/>
</dbReference>
<comment type="caution">
    <text evidence="15">The sequence shown here is derived from an EMBL/GenBank/DDBJ whole genome shotgun (WGS) entry which is preliminary data.</text>
</comment>
<accession>A0ABV9RSM2</accession>
<dbReference type="PROSITE" id="PS50928">
    <property type="entry name" value="ABC_TM1"/>
    <property type="match status" value="1"/>
</dbReference>
<dbReference type="InterPro" id="IPR013563">
    <property type="entry name" value="Oligopep_ABC_C"/>
</dbReference>
<dbReference type="Gene3D" id="1.10.3720.10">
    <property type="entry name" value="MetI-like"/>
    <property type="match status" value="1"/>
</dbReference>
<evidence type="ECO:0000256" key="5">
    <source>
        <dbReference type="ARBA" id="ARBA00022475"/>
    </source>
</evidence>
<name>A0ABV9RSM2_9PSEU</name>
<dbReference type="PROSITE" id="PS50893">
    <property type="entry name" value="ABC_TRANSPORTER_2"/>
    <property type="match status" value="1"/>
</dbReference>
<dbReference type="Pfam" id="PF00528">
    <property type="entry name" value="BPD_transp_1"/>
    <property type="match status" value="1"/>
</dbReference>
<comment type="similarity">
    <text evidence="3">Belongs to the ABC transporter superfamily.</text>
</comment>
<evidence type="ECO:0000256" key="9">
    <source>
        <dbReference type="ARBA" id="ARBA00022989"/>
    </source>
</evidence>
<dbReference type="PANTHER" id="PTHR43297:SF2">
    <property type="entry name" value="DIPEPTIDE TRANSPORT ATP-BINDING PROTEIN DPPD"/>
    <property type="match status" value="1"/>
</dbReference>
<keyword evidence="8" id="KW-0067">ATP-binding</keyword>
<evidence type="ECO:0000256" key="10">
    <source>
        <dbReference type="ARBA" id="ARBA00023136"/>
    </source>
</evidence>
<evidence type="ECO:0000256" key="3">
    <source>
        <dbReference type="ARBA" id="ARBA00005417"/>
    </source>
</evidence>
<evidence type="ECO:0000256" key="1">
    <source>
        <dbReference type="ARBA" id="ARBA00004141"/>
    </source>
</evidence>
<dbReference type="CDD" id="cd06261">
    <property type="entry name" value="TM_PBP2"/>
    <property type="match status" value="1"/>
</dbReference>
<dbReference type="PROSITE" id="PS00211">
    <property type="entry name" value="ABC_TRANSPORTER_1"/>
    <property type="match status" value="1"/>
</dbReference>
<gene>
    <name evidence="15" type="ORF">ACFPCV_02280</name>
</gene>
<evidence type="ECO:0000256" key="12">
    <source>
        <dbReference type="SAM" id="SignalP"/>
    </source>
</evidence>
<evidence type="ECO:0000256" key="2">
    <source>
        <dbReference type="ARBA" id="ARBA00004202"/>
    </source>
</evidence>
<dbReference type="Pfam" id="PF08352">
    <property type="entry name" value="oligo_HPY"/>
    <property type="match status" value="1"/>
</dbReference>
<evidence type="ECO:0000256" key="11">
    <source>
        <dbReference type="RuleBase" id="RU363032"/>
    </source>
</evidence>
<proteinExistence type="inferred from homology"/>
<dbReference type="CDD" id="cd03257">
    <property type="entry name" value="ABC_NikE_OppD_transporters"/>
    <property type="match status" value="1"/>
</dbReference>
<sequence>MVAVVLLLAVLAPVLWTEAANAVDTGQIRQGASADHWAGTDNLGRDIFFRVLVATRLSVRLALLATALGVTVGLLLGTAPLLLGHRVGRVVTAGVHIAVAFPGLLLALFFAVIFGVGTTGGLLAIGLAMAPAFARLTHTMVAGVVGLDYVAAARIAGVGRLRVLFRHVLPNVAEPLVVNATVAAGNALLAFAGLSFLGLGVQSPDYDWGRLLGEGLGAIYLHPEAALAPGIAVVVAGLAFNLFGEAIAKSVGLGGRRGTPGARFRRRPRAVAEPDGSAMLVVENLSVSFPGTTPVRGVGFTMQRGDAVGIVGESGSGKSLTALSVSRLVEEPGVVEADRLSFLGADLRAGEHRRLLGTSLAMVFQDPMTSFNPTMRIGRQLAEVARRHEGMERRAATARAVDRLGAVRLADPARRARQYPHEFSGGMRQRAMIGMGLMGTPALIVADEPTTALDVTVQRQVLDLLASIRAADDVAILLISHDITVVEQVCDRVLVMYAGRIVEDLPATELRTGARHPYTKALLAAVPDMTTDRSLPLTVIPGRPADPANPPPGCAFAPRCPLADSRCVTDDPVLVESDGTRVACWHADVPVEVGDR</sequence>
<dbReference type="NCBIfam" id="TIGR01727">
    <property type="entry name" value="oligo_HPY"/>
    <property type="match status" value="1"/>
</dbReference>
<feature type="domain" description="ABC transporter" evidence="13">
    <location>
        <begin position="280"/>
        <end position="523"/>
    </location>
</feature>
<keyword evidence="10 11" id="KW-0472">Membrane</keyword>
<dbReference type="Gene3D" id="3.40.50.300">
    <property type="entry name" value="P-loop containing nucleotide triphosphate hydrolases"/>
    <property type="match status" value="1"/>
</dbReference>
<dbReference type="Proteomes" id="UP001595859">
    <property type="component" value="Unassembled WGS sequence"/>
</dbReference>
<dbReference type="InterPro" id="IPR000515">
    <property type="entry name" value="MetI-like"/>
</dbReference>
<dbReference type="SUPFAM" id="SSF161098">
    <property type="entry name" value="MetI-like"/>
    <property type="match status" value="1"/>
</dbReference>
<keyword evidence="4 11" id="KW-0813">Transport</keyword>
<protein>
    <submittedName>
        <fullName evidence="15">Dipeptide/oligopeptide/nickel ABC transporter permease/ATP-binding protein</fullName>
    </submittedName>
</protein>
<keyword evidence="9 11" id="KW-1133">Transmembrane helix</keyword>
<feature type="transmembrane region" description="Helical" evidence="11">
    <location>
        <begin position="61"/>
        <end position="83"/>
    </location>
</feature>
<feature type="transmembrane region" description="Helical" evidence="11">
    <location>
        <begin position="176"/>
        <end position="199"/>
    </location>
</feature>
<feature type="transmembrane region" description="Helical" evidence="11">
    <location>
        <begin position="136"/>
        <end position="156"/>
    </location>
</feature>